<reference evidence="2 3" key="1">
    <citation type="submission" date="2024-05" db="EMBL/GenBank/DDBJ databases">
        <title>A draft genome resource for the thread blight pathogen Marasmius tenuissimus strain MS-2.</title>
        <authorList>
            <person name="Yulfo-Soto G.E."/>
            <person name="Baruah I.K."/>
            <person name="Amoako-Attah I."/>
            <person name="Bukari Y."/>
            <person name="Meinhardt L.W."/>
            <person name="Bailey B.A."/>
            <person name="Cohen S.P."/>
        </authorList>
    </citation>
    <scope>NUCLEOTIDE SEQUENCE [LARGE SCALE GENOMIC DNA]</scope>
    <source>
        <strain evidence="2 3">MS-2</strain>
    </source>
</reference>
<feature type="region of interest" description="Disordered" evidence="1">
    <location>
        <begin position="1"/>
        <end position="88"/>
    </location>
</feature>
<proteinExistence type="predicted"/>
<sequence length="132" mass="13958">MYESDRQENRNHSSPGAGGLRLSTPPLGTGSAANGTAVIDPALEGETGGSGARSGEAVPPKLRRSPAPPQAAVRRAKENDYSPVEMMNPGDQVLETKNLAVTMVHTTNQAITTLQCTLDILSIITDMRLFLT</sequence>
<organism evidence="2 3">
    <name type="scientific">Marasmius tenuissimus</name>
    <dbReference type="NCBI Taxonomy" id="585030"/>
    <lineage>
        <taxon>Eukaryota</taxon>
        <taxon>Fungi</taxon>
        <taxon>Dikarya</taxon>
        <taxon>Basidiomycota</taxon>
        <taxon>Agaricomycotina</taxon>
        <taxon>Agaricomycetes</taxon>
        <taxon>Agaricomycetidae</taxon>
        <taxon>Agaricales</taxon>
        <taxon>Marasmiineae</taxon>
        <taxon>Marasmiaceae</taxon>
        <taxon>Marasmius</taxon>
    </lineage>
</organism>
<feature type="compositionally biased region" description="Basic and acidic residues" evidence="1">
    <location>
        <begin position="1"/>
        <end position="11"/>
    </location>
</feature>
<evidence type="ECO:0000256" key="1">
    <source>
        <dbReference type="SAM" id="MobiDB-lite"/>
    </source>
</evidence>
<comment type="caution">
    <text evidence="2">The sequence shown here is derived from an EMBL/GenBank/DDBJ whole genome shotgun (WGS) entry which is preliminary data.</text>
</comment>
<evidence type="ECO:0000313" key="3">
    <source>
        <dbReference type="Proteomes" id="UP001437256"/>
    </source>
</evidence>
<keyword evidence="3" id="KW-1185">Reference proteome</keyword>
<evidence type="ECO:0000313" key="2">
    <source>
        <dbReference type="EMBL" id="KAL0064977.1"/>
    </source>
</evidence>
<dbReference type="Proteomes" id="UP001437256">
    <property type="component" value="Unassembled WGS sequence"/>
</dbReference>
<accession>A0ABR2ZXG4</accession>
<protein>
    <submittedName>
        <fullName evidence="2">Uncharacterized protein</fullName>
    </submittedName>
</protein>
<dbReference type="EMBL" id="JBBXMP010000054">
    <property type="protein sequence ID" value="KAL0064977.1"/>
    <property type="molecule type" value="Genomic_DNA"/>
</dbReference>
<gene>
    <name evidence="2" type="ORF">AAF712_008101</name>
</gene>
<name>A0ABR2ZXG4_9AGAR</name>